<evidence type="ECO:0000313" key="2">
    <source>
        <dbReference type="Proteomes" id="UP000753802"/>
    </source>
</evidence>
<dbReference type="RefSeq" id="WP_161817611.1">
    <property type="nucleotide sequence ID" value="NZ_JAACJS010000006.1"/>
</dbReference>
<organism evidence="1 2">
    <name type="scientific">Sediminibacterium roseum</name>
    <dbReference type="NCBI Taxonomy" id="1978412"/>
    <lineage>
        <taxon>Bacteria</taxon>
        <taxon>Pseudomonadati</taxon>
        <taxon>Bacteroidota</taxon>
        <taxon>Chitinophagia</taxon>
        <taxon>Chitinophagales</taxon>
        <taxon>Chitinophagaceae</taxon>
        <taxon>Sediminibacterium</taxon>
    </lineage>
</organism>
<comment type="caution">
    <text evidence="1">The sequence shown here is derived from an EMBL/GenBank/DDBJ whole genome shotgun (WGS) entry which is preliminary data.</text>
</comment>
<accession>A0ABW9ZS59</accession>
<dbReference type="Proteomes" id="UP000753802">
    <property type="component" value="Unassembled WGS sequence"/>
</dbReference>
<name>A0ABW9ZS59_9BACT</name>
<reference evidence="1 2" key="1">
    <citation type="submission" date="2020-01" db="EMBL/GenBank/DDBJ databases">
        <title>Genome analysis.</title>
        <authorList>
            <person name="Wu S."/>
            <person name="Wang G."/>
        </authorList>
    </citation>
    <scope>NUCLEOTIDE SEQUENCE [LARGE SCALE GENOMIC DNA]</scope>
    <source>
        <strain evidence="1 2">SYL130</strain>
    </source>
</reference>
<sequence length="113" mass="12709">MPTTMKPIVLAILGAAAIFFLLSCSEKKNNDITTNINKDGSIESSVQVKHLDSINDILVTTHTIWIKNNEFKTVVYRDTLPALGLTTKDAENEEGEKKIVQVQKEYEIFLTIR</sequence>
<dbReference type="EMBL" id="JAACJS010000006">
    <property type="protein sequence ID" value="NCI49282.1"/>
    <property type="molecule type" value="Genomic_DNA"/>
</dbReference>
<keyword evidence="2" id="KW-1185">Reference proteome</keyword>
<proteinExistence type="predicted"/>
<evidence type="ECO:0000313" key="1">
    <source>
        <dbReference type="EMBL" id="NCI49282.1"/>
    </source>
</evidence>
<gene>
    <name evidence="1" type="ORF">GWC95_05055</name>
</gene>
<protein>
    <submittedName>
        <fullName evidence="1">Uncharacterized protein</fullName>
    </submittedName>
</protein>
<dbReference type="PROSITE" id="PS51257">
    <property type="entry name" value="PROKAR_LIPOPROTEIN"/>
    <property type="match status" value="1"/>
</dbReference>